<comment type="similarity">
    <text evidence="1">Belongs to the sulfatase family.</text>
</comment>
<dbReference type="SUPFAM" id="SSF53649">
    <property type="entry name" value="Alkaline phosphatase-like"/>
    <property type="match status" value="1"/>
</dbReference>
<dbReference type="InterPro" id="IPR000917">
    <property type="entry name" value="Sulfatase_N"/>
</dbReference>
<dbReference type="Pfam" id="PF00884">
    <property type="entry name" value="Sulfatase"/>
    <property type="match status" value="1"/>
</dbReference>
<dbReference type="PANTHER" id="PTHR42693:SF53">
    <property type="entry name" value="ENDO-4-O-SULFATASE"/>
    <property type="match status" value="1"/>
</dbReference>
<gene>
    <name evidence="6" type="ORF">P9H32_01095</name>
</gene>
<reference evidence="6 7" key="1">
    <citation type="journal article" date="2024" name="Appl. Environ. Microbiol.">
        <title>Pontiella agarivorans sp. nov., a novel marine anaerobic bacterium capable of degrading macroalgal polysaccharides and fixing nitrogen.</title>
        <authorList>
            <person name="Liu N."/>
            <person name="Kivenson V."/>
            <person name="Peng X."/>
            <person name="Cui Z."/>
            <person name="Lankiewicz T.S."/>
            <person name="Gosselin K.M."/>
            <person name="English C.J."/>
            <person name="Blair E.M."/>
            <person name="O'Malley M.A."/>
            <person name="Valentine D.L."/>
        </authorList>
    </citation>
    <scope>NUCLEOTIDE SEQUENCE [LARGE SCALE GENOMIC DNA]</scope>
    <source>
        <strain evidence="6 7">NLcol2</strain>
    </source>
</reference>
<evidence type="ECO:0000256" key="3">
    <source>
        <dbReference type="ARBA" id="ARBA00022801"/>
    </source>
</evidence>
<evidence type="ECO:0000313" key="7">
    <source>
        <dbReference type="Proteomes" id="UP001290861"/>
    </source>
</evidence>
<dbReference type="CDD" id="cd16143">
    <property type="entry name" value="ARS_like"/>
    <property type="match status" value="1"/>
</dbReference>
<evidence type="ECO:0000313" key="6">
    <source>
        <dbReference type="EMBL" id="MDZ8117207.1"/>
    </source>
</evidence>
<keyword evidence="2" id="KW-0479">Metal-binding</keyword>
<evidence type="ECO:0000256" key="4">
    <source>
        <dbReference type="ARBA" id="ARBA00022837"/>
    </source>
</evidence>
<dbReference type="Gene3D" id="3.30.1120.10">
    <property type="match status" value="1"/>
</dbReference>
<keyword evidence="4" id="KW-0106">Calcium</keyword>
<keyword evidence="7" id="KW-1185">Reference proteome</keyword>
<dbReference type="Proteomes" id="UP001290861">
    <property type="component" value="Unassembled WGS sequence"/>
</dbReference>
<name>A0ABU5MSN1_9BACT</name>
<evidence type="ECO:0000256" key="2">
    <source>
        <dbReference type="ARBA" id="ARBA00022723"/>
    </source>
</evidence>
<dbReference type="InterPro" id="IPR050738">
    <property type="entry name" value="Sulfatase"/>
</dbReference>
<protein>
    <submittedName>
        <fullName evidence="6">Arylsulfatase</fullName>
    </submittedName>
</protein>
<dbReference type="EMBL" id="JARVCO010000002">
    <property type="protein sequence ID" value="MDZ8117207.1"/>
    <property type="molecule type" value="Genomic_DNA"/>
</dbReference>
<dbReference type="PROSITE" id="PS00523">
    <property type="entry name" value="SULFATASE_1"/>
    <property type="match status" value="1"/>
</dbReference>
<evidence type="ECO:0000256" key="1">
    <source>
        <dbReference type="ARBA" id="ARBA00008779"/>
    </source>
</evidence>
<organism evidence="6 7">
    <name type="scientific">Pontiella agarivorans</name>
    <dbReference type="NCBI Taxonomy" id="3038953"/>
    <lineage>
        <taxon>Bacteria</taxon>
        <taxon>Pseudomonadati</taxon>
        <taxon>Kiritimatiellota</taxon>
        <taxon>Kiritimatiellia</taxon>
        <taxon>Kiritimatiellales</taxon>
        <taxon>Pontiellaceae</taxon>
        <taxon>Pontiella</taxon>
    </lineage>
</organism>
<dbReference type="InterPro" id="IPR017850">
    <property type="entry name" value="Alkaline_phosphatase_core_sf"/>
</dbReference>
<dbReference type="PROSITE" id="PS00149">
    <property type="entry name" value="SULFATASE_2"/>
    <property type="match status" value="1"/>
</dbReference>
<sequence>MRRFILLGGLIWAGVVLAAERPNVVILYTDDMGFGDVGANNPESKIPTPNFDRLAAEGMRFTDGHSSSGICTPSRFALLTGMHHWRRFHGITQSFTDSVFKPGDFTLAKMFKASGYNTAAIGKWHLGWGFDAIKRANARPVTVEQDGRKKKAYTPDAFDWSKPVPRGPLDQGFNYYFGDGTINFAPYCFMENDRVVEPPTVMMNTETFKTIPEGNWEFRPGPMVKGWDPYRVLPTLVDKAVEWIGKQDKENPFFLYLAFPSPHAPIIPNDEFRGTSQAGPYGDFVCETDAMAGRVLQALEKNGFSENTIVVFTADNGPEKYAFERYRKYGHWSSGHLRGLKRDVWEGGHRVPFVIKWPGRVQAGAVSDETVSQVDLAATFAAMLDYELKSDEAIDSYDLSPVLDGKVLNTPLRVATVQNTKPQVYALRKGDWVLIDAKSGTHSMPPEWYDEEMGYRRATTPGLLYNLKDDPEQKHNRYEEYPEKVEEMRALLQRYRSGKGCAPHAE</sequence>
<dbReference type="InterPro" id="IPR024607">
    <property type="entry name" value="Sulfatase_CS"/>
</dbReference>
<dbReference type="Gene3D" id="3.40.720.10">
    <property type="entry name" value="Alkaline Phosphatase, subunit A"/>
    <property type="match status" value="1"/>
</dbReference>
<feature type="domain" description="Sulfatase N-terminal" evidence="5">
    <location>
        <begin position="22"/>
        <end position="385"/>
    </location>
</feature>
<keyword evidence="3" id="KW-0378">Hydrolase</keyword>
<proteinExistence type="inferred from homology"/>
<evidence type="ECO:0000259" key="5">
    <source>
        <dbReference type="Pfam" id="PF00884"/>
    </source>
</evidence>
<comment type="caution">
    <text evidence="6">The sequence shown here is derived from an EMBL/GenBank/DDBJ whole genome shotgun (WGS) entry which is preliminary data.</text>
</comment>
<accession>A0ABU5MSN1</accession>
<dbReference type="PANTHER" id="PTHR42693">
    <property type="entry name" value="ARYLSULFATASE FAMILY MEMBER"/>
    <property type="match status" value="1"/>
</dbReference>